<comment type="cofactor">
    <cofactor evidence="1">
        <name>pantetheine 4'-phosphate</name>
        <dbReference type="ChEBI" id="CHEBI:47942"/>
    </cofactor>
</comment>
<dbReference type="InterPro" id="IPR020845">
    <property type="entry name" value="AMP-binding_CS"/>
</dbReference>
<dbReference type="InterPro" id="IPR020806">
    <property type="entry name" value="PKS_PP-bd"/>
</dbReference>
<evidence type="ECO:0000256" key="7">
    <source>
        <dbReference type="ARBA" id="ARBA00066651"/>
    </source>
</evidence>
<feature type="domain" description="Carrier" evidence="10">
    <location>
        <begin position="1014"/>
        <end position="1089"/>
    </location>
</feature>
<dbReference type="Gene3D" id="3.40.50.12780">
    <property type="entry name" value="N-terminal domain of ligase-like"/>
    <property type="match status" value="1"/>
</dbReference>
<dbReference type="InterPro" id="IPR029479">
    <property type="entry name" value="Nitroreductase"/>
</dbReference>
<dbReference type="InterPro" id="IPR000873">
    <property type="entry name" value="AMP-dep_synth/lig_dom"/>
</dbReference>
<dbReference type="GO" id="GO:0005737">
    <property type="term" value="C:cytoplasm"/>
    <property type="evidence" value="ECO:0007669"/>
    <property type="project" value="TreeGrafter"/>
</dbReference>
<dbReference type="FunFam" id="3.30.559.30:FF:000006">
    <property type="entry name" value="Yersiniabactin polyketide/non-ribosomal peptide synthetase"/>
    <property type="match status" value="1"/>
</dbReference>
<dbReference type="RefSeq" id="WP_237379673.1">
    <property type="nucleotide sequence ID" value="NZ_CP071793.1"/>
</dbReference>
<organism evidence="11 12">
    <name type="scientific">Sulfidibacter corallicola</name>
    <dbReference type="NCBI Taxonomy" id="2818388"/>
    <lineage>
        <taxon>Bacteria</taxon>
        <taxon>Pseudomonadati</taxon>
        <taxon>Acidobacteriota</taxon>
        <taxon>Holophagae</taxon>
        <taxon>Acanthopleuribacterales</taxon>
        <taxon>Acanthopleuribacteraceae</taxon>
        <taxon>Sulfidibacter</taxon>
    </lineage>
</organism>
<dbReference type="CDD" id="cd19535">
    <property type="entry name" value="Cyc_NRPS"/>
    <property type="match status" value="1"/>
</dbReference>
<dbReference type="NCBIfam" id="TIGR01733">
    <property type="entry name" value="AA-adenyl-dom"/>
    <property type="match status" value="2"/>
</dbReference>
<dbReference type="InterPro" id="IPR045851">
    <property type="entry name" value="AMP-bd_C_sf"/>
</dbReference>
<dbReference type="Gene3D" id="3.30.300.30">
    <property type="match status" value="3"/>
</dbReference>
<dbReference type="GO" id="GO:0072330">
    <property type="term" value="P:monocarboxylic acid biosynthetic process"/>
    <property type="evidence" value="ECO:0007669"/>
    <property type="project" value="UniProtKB-ARBA"/>
</dbReference>
<keyword evidence="3" id="KW-0596">Phosphopantetheine</keyword>
<dbReference type="KEGG" id="scor:J3U87_31040"/>
<evidence type="ECO:0000259" key="10">
    <source>
        <dbReference type="PROSITE" id="PS50075"/>
    </source>
</evidence>
<dbReference type="SUPFAM" id="SSF56801">
    <property type="entry name" value="Acetyl-CoA synthetase-like"/>
    <property type="match status" value="2"/>
</dbReference>
<dbReference type="GO" id="GO:0016874">
    <property type="term" value="F:ligase activity"/>
    <property type="evidence" value="ECO:0007669"/>
    <property type="project" value="UniProtKB-KW"/>
</dbReference>
<evidence type="ECO:0000313" key="12">
    <source>
        <dbReference type="Proteomes" id="UP000663929"/>
    </source>
</evidence>
<dbReference type="PANTHER" id="PTHR45527">
    <property type="entry name" value="NONRIBOSOMAL PEPTIDE SYNTHETASE"/>
    <property type="match status" value="1"/>
</dbReference>
<dbReference type="InterPro" id="IPR006162">
    <property type="entry name" value="Ppantetheine_attach_site"/>
</dbReference>
<dbReference type="FunFam" id="3.40.50.12780:FF:000012">
    <property type="entry name" value="Non-ribosomal peptide synthetase"/>
    <property type="match status" value="2"/>
</dbReference>
<accession>A0A8A4TLR1</accession>
<sequence>MSELLTERIGALSPEQRRQFESLLAQRDIQLGRLGIFPVDRDRGRFRLSFAQRRLWFIHQLEPESTAYNLPSAVRIEGDLEPDRLAKVLGEIIRRHESLRTLFDQDDDGEPYQYLLDHLEVPLVQEDCRDAPDPETAARQFVERTLNRPFDLTTGPLIRAVLARLGSREWIMAVAMHHIVSDGWSLGIFLNEWMAGYTGSIPEEAPASRTGIGYVDFAEWQRHRHDSDRMSDSEDFWRAALMGGRPPKLPWSRTRSASNEARGLTVATQIPAVCRDRLKTLALETGTTLFEVLTTAFTVLMHRLTHETDICIGTPLAGRTRQEVEPLIGLFVNTLLLRTRIDGLPTFAEVLASVSRNHRAAQQHAELPFERVVETLLEGQARHDTPLNRINFAFLATHFESRERDGLRITPYPVEPPEVAGDLTIYVNEVADGLAIRFQYREAAFEPGALERLGQAYRCLLEAVPNQADRPIHRLPTMDSDQSAAILAAGEADRPPLDLGPDPRLHDMVAEQARRTPDRTALRYQGERLSYREMAHQADNLARVLAGHGVGTGCRVAVHLERSPALPIAILAVIKTGAAFLPMDPGYPAARRAFMLQDSGAPLLLVHRDVDLDFAVAPQVTVLAVAPLLENDSASVEPAPSGALDRPHPDHPAYLIYTSGSTGNPKGTLVSHRNVTRLVAELNRALDIDREDTFLLKTTCSFDPSIWEMFGPLTVGASLAILPEGTQADTFSIAESVRRYGVTVLQVVPSILALMVETGDLRRCEGLRLLCSGGESLSAQLANRCRAQSPARLVNLYGPTEATIWITTWACPPDGDCERVAIGRALPGNRTYVLDTHLNPVPAGIGGELYLAGDQIAQGYANRPSDTATQFRPDPFSGVPGARMYATGDAATMTSIGALHFHGRLDRQLKLQGVRIEPGEIENALARHDAVSHCIVVVRTRTNSQSSLAAYYQGRETARDDLIAHLEALLPAAMIPTSFVYMDAFPRLGNGKVDRRALPDPRPQTADPNRPLRAPRTDAERVTAAIWAEALGREEIGIHQNYFELGGHSLMAMTIVARMRKAFDQPLPLKALFDHPTIATLTAHVTSRANTAGADEAGIDDTIEPDLENRGSPFPLNDVQQAYFAGRQGAFELGNVATHIYLELDCRDLDTDRLKHALQQMLERHDMLRAVVLPSGEQRILERVPDLQLPILDLSTLPGAEREAALAEIRDQMSHEVIDIGAWPTFHVRASRLDGRLVRLHLSLDILFLDAWSIRLLGGELYRLYRNPESEPPPLTLSFRDYVLAEERLKRTEAYEAALRHWQRRVRTLPAAPELPLAKSAATVDRPHFERRHTELSAGQWRHLRQLAADEGVTPSVLLLTVYAETLARWSASPHFTLNLTVFNRRPLHPEVNDLVGDFTSLTLVEVDLGDPSPIGERMRRVQRTLWDEMEYGVVNGVQVLRELARARGNYGAAQMPVVFTSTLTGQSSADAELAEDFQVGYTISQTPQVRLDCQVAEVDGKLGLVWDAVEELFPQDLLDDMFHAMAQRLAVLAEHVPAVLGARDALPLPDHQRRLIAAANATETPIPETLLHLDFEAQCRTSPEAPAIIFEDETWTYDRLNRLANQLAEVLGERRSDELVAVLLPKGPVQIAAVLAVLKAGAAYLPIDPTLPENRIAHLLEVGLVRRVLCQAGIQLPDGSEAQAVFVDRFDPLSDGAENPKSRVRPTDLAYVIFTSGTTGFPKGVVIEHRAANNTLRDINQRFQVGPEDRVLGLSSLSFDLSVWDIFGILSAGGCLVLPAPERSRDPGHWLELIERHRITLWNSVPALMDMLVEFAEAIGQEPRDLRAVLMSGDWIPVNLPDRIRSLNPHTRIVSLGGATEASIWSIFYPIERVDPTWKSVPYGKALANQSFHVLDARLDPCPVWCPGRLYIGGIGVARGYWRDPEKTAASFIVHPTTGERLYHTGDWGRLLPDGNIEFLGRRDLQVKLRGFRIELGEIESTLARHPAVESATALIVGDGDGRQLVACIVPQDKGRATTPAKELETGEDGVILDAEARARFKRGRPGLRRFPADRPRTALARPELTEAFTQPFLRRRSQRRFSEEPVTRARLAGLLTCLLGLQNGDTVKYRYGSAGGLYPVQTYLHLRPGRIEGLAPGTYYHDPATHELVLLTADVDIPETVHTPWINQPMYRSAAFSIFLVSDRSAIAPLYGGDAERFALLEAGLATQLLETEAPNHDLGLCQIGALSFDAIRPLLLLGPDHDWVHCLIGGVAAPVPAKAPFTFAPSVPAGDREHTGPLDAQLTDYLKTQLPDYMVPNRIELMADRPLSPNGKVDRKAIVAALRHTGPKRDSARPRSGEAGPVQTILAVMQEILELDEVDRDRNFFEMGANSIQMIRVHRRLSDLLARKIPLAKLYEHPNVNLLAAYLAEFDAARPEPGYLPETRAASRSEQEPDYGKRRRRIRQRRRDQAGSPSR</sequence>
<dbReference type="SUPFAM" id="SSF47336">
    <property type="entry name" value="ACP-like"/>
    <property type="match status" value="2"/>
</dbReference>
<dbReference type="InterPro" id="IPR025110">
    <property type="entry name" value="AMP-bd_C"/>
</dbReference>
<dbReference type="InterPro" id="IPR009081">
    <property type="entry name" value="PP-bd_ACP"/>
</dbReference>
<evidence type="ECO:0000256" key="2">
    <source>
        <dbReference type="ARBA" id="ARBA00004924"/>
    </source>
</evidence>
<dbReference type="FunFam" id="3.40.50.980:FF:000001">
    <property type="entry name" value="Non-ribosomal peptide synthetase"/>
    <property type="match status" value="1"/>
</dbReference>
<proteinExistence type="predicted"/>
<evidence type="ECO:0000256" key="8">
    <source>
        <dbReference type="ARBA" id="ARBA00079103"/>
    </source>
</evidence>
<dbReference type="Gene3D" id="3.30.559.10">
    <property type="entry name" value="Chloramphenicol acetyltransferase-like domain"/>
    <property type="match status" value="2"/>
</dbReference>
<evidence type="ECO:0000256" key="6">
    <source>
        <dbReference type="ARBA" id="ARBA00052643"/>
    </source>
</evidence>
<dbReference type="InterPro" id="IPR042099">
    <property type="entry name" value="ANL_N_sf"/>
</dbReference>
<dbReference type="PROSITE" id="PS00455">
    <property type="entry name" value="AMP_BINDING"/>
    <property type="match status" value="2"/>
</dbReference>
<dbReference type="Pfam" id="PF00501">
    <property type="entry name" value="AMP-binding"/>
    <property type="match status" value="2"/>
</dbReference>
<keyword evidence="4" id="KW-0597">Phosphoprotein</keyword>
<dbReference type="SUPFAM" id="SSF55469">
    <property type="entry name" value="FMN-dependent nitroreductase-like"/>
    <property type="match status" value="1"/>
</dbReference>
<feature type="region of interest" description="Disordered" evidence="9">
    <location>
        <begin position="992"/>
        <end position="1017"/>
    </location>
</feature>
<dbReference type="EMBL" id="CP071793">
    <property type="protein sequence ID" value="QTD50042.1"/>
    <property type="molecule type" value="Genomic_DNA"/>
</dbReference>
<dbReference type="FunFam" id="1.10.1200.10:FF:000016">
    <property type="entry name" value="Non-ribosomal peptide synthase"/>
    <property type="match status" value="1"/>
</dbReference>
<dbReference type="GO" id="GO:0031177">
    <property type="term" value="F:phosphopantetheine binding"/>
    <property type="evidence" value="ECO:0007669"/>
    <property type="project" value="InterPro"/>
</dbReference>
<dbReference type="InterPro" id="IPR023213">
    <property type="entry name" value="CAT-like_dom_sf"/>
</dbReference>
<dbReference type="GO" id="GO:0044550">
    <property type="term" value="P:secondary metabolite biosynthetic process"/>
    <property type="evidence" value="ECO:0007669"/>
    <property type="project" value="TreeGrafter"/>
</dbReference>
<dbReference type="Gene3D" id="3.40.50.980">
    <property type="match status" value="2"/>
</dbReference>
<evidence type="ECO:0000313" key="11">
    <source>
        <dbReference type="EMBL" id="QTD50042.1"/>
    </source>
</evidence>
<dbReference type="CDD" id="cd05930">
    <property type="entry name" value="A_NRPS"/>
    <property type="match status" value="1"/>
</dbReference>
<comment type="pathway">
    <text evidence="2">Siderophore biosynthesis.</text>
</comment>
<evidence type="ECO:0000256" key="9">
    <source>
        <dbReference type="SAM" id="MobiDB-lite"/>
    </source>
</evidence>
<evidence type="ECO:0000256" key="5">
    <source>
        <dbReference type="ARBA" id="ARBA00022598"/>
    </source>
</evidence>
<dbReference type="Pfam" id="PF13193">
    <property type="entry name" value="AMP-binding_C"/>
    <property type="match status" value="1"/>
</dbReference>
<name>A0A8A4TLR1_SULCO</name>
<gene>
    <name evidence="11" type="ORF">J3U87_31040</name>
</gene>
<dbReference type="SMART" id="SM00823">
    <property type="entry name" value="PKS_PP"/>
    <property type="match status" value="2"/>
</dbReference>
<reference evidence="11" key="1">
    <citation type="submission" date="2021-03" db="EMBL/GenBank/DDBJ databases">
        <title>Acanthopleuribacteraceae sp. M133.</title>
        <authorList>
            <person name="Wang G."/>
        </authorList>
    </citation>
    <scope>NUCLEOTIDE SEQUENCE</scope>
    <source>
        <strain evidence="11">M133</strain>
    </source>
</reference>
<dbReference type="CDD" id="cd19531">
    <property type="entry name" value="LCL_NRPS-like"/>
    <property type="match status" value="1"/>
</dbReference>
<dbReference type="InterPro" id="IPR000415">
    <property type="entry name" value="Nitroreductase-like"/>
</dbReference>
<dbReference type="InterPro" id="IPR036736">
    <property type="entry name" value="ACP-like_sf"/>
</dbReference>
<dbReference type="PROSITE" id="PS00012">
    <property type="entry name" value="PHOSPHOPANTETHEINE"/>
    <property type="match status" value="1"/>
</dbReference>
<comment type="catalytic activity">
    <reaction evidence="6">
        <text>holo-[peptidyl-carrier protein] + L-cysteine + ATP = L-cysteinyl-[peptidyl-carrier protein] + AMP + diphosphate</text>
        <dbReference type="Rhea" id="RHEA:61680"/>
        <dbReference type="Rhea" id="RHEA-COMP:11480"/>
        <dbReference type="Rhea" id="RHEA-COMP:15906"/>
        <dbReference type="ChEBI" id="CHEBI:30616"/>
        <dbReference type="ChEBI" id="CHEBI:33019"/>
        <dbReference type="ChEBI" id="CHEBI:35235"/>
        <dbReference type="ChEBI" id="CHEBI:64479"/>
        <dbReference type="ChEBI" id="CHEBI:144926"/>
        <dbReference type="ChEBI" id="CHEBI:456215"/>
        <dbReference type="EC" id="6.2.1.69"/>
    </reaction>
    <physiologicalReaction direction="left-to-right" evidence="6">
        <dbReference type="Rhea" id="RHEA:61681"/>
    </physiologicalReaction>
</comment>
<evidence type="ECO:0000256" key="1">
    <source>
        <dbReference type="ARBA" id="ARBA00001957"/>
    </source>
</evidence>
<dbReference type="Pfam" id="PF00668">
    <property type="entry name" value="Condensation"/>
    <property type="match status" value="2"/>
</dbReference>
<dbReference type="Pfam" id="PF00550">
    <property type="entry name" value="PP-binding"/>
    <property type="match status" value="2"/>
</dbReference>
<dbReference type="NCBIfam" id="NF003417">
    <property type="entry name" value="PRK04813.1"/>
    <property type="match status" value="3"/>
</dbReference>
<dbReference type="InterPro" id="IPR001242">
    <property type="entry name" value="Condensation_dom"/>
</dbReference>
<dbReference type="PANTHER" id="PTHR45527:SF1">
    <property type="entry name" value="FATTY ACID SYNTHASE"/>
    <property type="match status" value="1"/>
</dbReference>
<dbReference type="GO" id="GO:0043041">
    <property type="term" value="P:amino acid activation for nonribosomal peptide biosynthetic process"/>
    <property type="evidence" value="ECO:0007669"/>
    <property type="project" value="TreeGrafter"/>
</dbReference>
<feature type="compositionally biased region" description="Basic residues" evidence="9">
    <location>
        <begin position="2440"/>
        <end position="2449"/>
    </location>
</feature>
<dbReference type="Gene3D" id="3.40.109.10">
    <property type="entry name" value="NADH Oxidase"/>
    <property type="match status" value="1"/>
</dbReference>
<dbReference type="FunFam" id="3.30.559.10:FF:000023">
    <property type="entry name" value="Non-ribosomal peptide synthetase"/>
    <property type="match status" value="1"/>
</dbReference>
<dbReference type="InterPro" id="IPR057737">
    <property type="entry name" value="Condensation_MtbB-like"/>
</dbReference>
<protein>
    <recommendedName>
        <fullName evidence="8">L-cysteine--[L-cysteinyl-carrier protein] ligase</fullName>
        <ecNumber evidence="7">6.2.1.69</ecNumber>
    </recommendedName>
    <alternativeName>
        <fullName evidence="8">L-cysteine--[L-cysteinyl-carrier protein] ligase</fullName>
    </alternativeName>
</protein>
<dbReference type="CDD" id="cd12114">
    <property type="entry name" value="A_NRPS_TlmIV_like"/>
    <property type="match status" value="1"/>
</dbReference>
<evidence type="ECO:0000256" key="3">
    <source>
        <dbReference type="ARBA" id="ARBA00022450"/>
    </source>
</evidence>
<dbReference type="Gene3D" id="2.30.38.10">
    <property type="entry name" value="Luciferase, Domain 3"/>
    <property type="match status" value="1"/>
</dbReference>
<feature type="compositionally biased region" description="Basic and acidic residues" evidence="9">
    <location>
        <begin position="2428"/>
        <end position="2439"/>
    </location>
</feature>
<dbReference type="CDD" id="cd02142">
    <property type="entry name" value="McbC_SagB-like_oxidoreductase"/>
    <property type="match status" value="1"/>
</dbReference>
<dbReference type="Gene3D" id="1.10.1200.10">
    <property type="entry name" value="ACP-like"/>
    <property type="match status" value="2"/>
</dbReference>
<dbReference type="Pfam" id="PF00881">
    <property type="entry name" value="Nitroreductase"/>
    <property type="match status" value="1"/>
</dbReference>
<evidence type="ECO:0000256" key="4">
    <source>
        <dbReference type="ARBA" id="ARBA00022553"/>
    </source>
</evidence>
<dbReference type="InterPro" id="IPR010071">
    <property type="entry name" value="AA_adenyl_dom"/>
</dbReference>
<dbReference type="GO" id="GO:0016491">
    <property type="term" value="F:oxidoreductase activity"/>
    <property type="evidence" value="ECO:0007669"/>
    <property type="project" value="InterPro"/>
</dbReference>
<keyword evidence="12" id="KW-1185">Reference proteome</keyword>
<dbReference type="PROSITE" id="PS50075">
    <property type="entry name" value="CARRIER"/>
    <property type="match status" value="2"/>
</dbReference>
<dbReference type="SUPFAM" id="SSF52777">
    <property type="entry name" value="CoA-dependent acyltransferases"/>
    <property type="match status" value="4"/>
</dbReference>
<dbReference type="Gene3D" id="3.30.559.30">
    <property type="entry name" value="Nonribosomal peptide synthetase, condensation domain"/>
    <property type="match status" value="2"/>
</dbReference>
<feature type="domain" description="Carrier" evidence="10">
    <location>
        <begin position="2339"/>
        <end position="2414"/>
    </location>
</feature>
<feature type="region of interest" description="Disordered" evidence="9">
    <location>
        <begin position="2420"/>
        <end position="2458"/>
    </location>
</feature>
<keyword evidence="5" id="KW-0436">Ligase</keyword>
<dbReference type="EC" id="6.2.1.69" evidence="7"/>
<dbReference type="Proteomes" id="UP000663929">
    <property type="component" value="Chromosome"/>
</dbReference>